<reference evidence="2" key="1">
    <citation type="submission" date="2019-10" db="EMBL/GenBank/DDBJ databases">
        <authorList>
            <consortium name="DOE Joint Genome Institute"/>
            <person name="Kuo A."/>
            <person name="Miyauchi S."/>
            <person name="Kiss E."/>
            <person name="Drula E."/>
            <person name="Kohler A."/>
            <person name="Sanchez-Garcia M."/>
            <person name="Andreopoulos B."/>
            <person name="Barry K.W."/>
            <person name="Bonito G."/>
            <person name="Buee M."/>
            <person name="Carver A."/>
            <person name="Chen C."/>
            <person name="Cichocki N."/>
            <person name="Clum A."/>
            <person name="Culley D."/>
            <person name="Crous P.W."/>
            <person name="Fauchery L."/>
            <person name="Girlanda M."/>
            <person name="Hayes R."/>
            <person name="Keri Z."/>
            <person name="LaButti K."/>
            <person name="Lipzen A."/>
            <person name="Lombard V."/>
            <person name="Magnuson J."/>
            <person name="Maillard F."/>
            <person name="Morin E."/>
            <person name="Murat C."/>
            <person name="Nolan M."/>
            <person name="Ohm R."/>
            <person name="Pangilinan J."/>
            <person name="Pereira M."/>
            <person name="Perotto S."/>
            <person name="Peter M."/>
            <person name="Riley R."/>
            <person name="Sitrit Y."/>
            <person name="Stielow B."/>
            <person name="Szollosi G."/>
            <person name="Zifcakova L."/>
            <person name="Stursova M."/>
            <person name="Spatafora J.W."/>
            <person name="Tedersoo L."/>
            <person name="Vaario L.-M."/>
            <person name="Yamada A."/>
            <person name="Yan M."/>
            <person name="Wang P."/>
            <person name="Xu J."/>
            <person name="Bruns T."/>
            <person name="Baldrian P."/>
            <person name="Vilgalys R."/>
            <person name="Henrissat B."/>
            <person name="Grigoriev I.V."/>
            <person name="Hibbett D."/>
            <person name="Nagy L.G."/>
            <person name="Martin F.M."/>
        </authorList>
    </citation>
    <scope>NUCLEOTIDE SEQUENCE</scope>
    <source>
        <strain evidence="2">Prilba</strain>
    </source>
</reference>
<dbReference type="EMBL" id="WHVB01000021">
    <property type="protein sequence ID" value="KAF8472192.1"/>
    <property type="molecule type" value="Genomic_DNA"/>
</dbReference>
<protein>
    <submittedName>
        <fullName evidence="2">Uncharacterized protein</fullName>
    </submittedName>
</protein>
<sequence>MTVMTPTGGPGVEPCLESGPTPDSCVVVVITVVSDDQHRDRPAIFREIRKPVRQGCGVPNEQRIELFTEQVSKPGDSRCLGNDEAGEGEKTCYFFTMKRDRTGEMVFFIFVSILLGPSVWSLL</sequence>
<evidence type="ECO:0000313" key="2">
    <source>
        <dbReference type="EMBL" id="KAF8472192.1"/>
    </source>
</evidence>
<name>A0A9P5MR79_9AGAM</name>
<feature type="transmembrane region" description="Helical" evidence="1">
    <location>
        <begin position="105"/>
        <end position="122"/>
    </location>
</feature>
<dbReference type="AlphaFoldDB" id="A0A9P5MR79"/>
<organism evidence="2 3">
    <name type="scientific">Russula ochroleuca</name>
    <dbReference type="NCBI Taxonomy" id="152965"/>
    <lineage>
        <taxon>Eukaryota</taxon>
        <taxon>Fungi</taxon>
        <taxon>Dikarya</taxon>
        <taxon>Basidiomycota</taxon>
        <taxon>Agaricomycotina</taxon>
        <taxon>Agaricomycetes</taxon>
        <taxon>Russulales</taxon>
        <taxon>Russulaceae</taxon>
        <taxon>Russula</taxon>
    </lineage>
</organism>
<keyword evidence="3" id="KW-1185">Reference proteome</keyword>
<evidence type="ECO:0000256" key="1">
    <source>
        <dbReference type="SAM" id="Phobius"/>
    </source>
</evidence>
<keyword evidence="1" id="KW-0472">Membrane</keyword>
<dbReference type="Proteomes" id="UP000759537">
    <property type="component" value="Unassembled WGS sequence"/>
</dbReference>
<evidence type="ECO:0000313" key="3">
    <source>
        <dbReference type="Proteomes" id="UP000759537"/>
    </source>
</evidence>
<gene>
    <name evidence="2" type="ORF">DFH94DRAFT_684637</name>
</gene>
<accession>A0A9P5MR79</accession>
<comment type="caution">
    <text evidence="2">The sequence shown here is derived from an EMBL/GenBank/DDBJ whole genome shotgun (WGS) entry which is preliminary data.</text>
</comment>
<keyword evidence="1" id="KW-1133">Transmembrane helix</keyword>
<reference evidence="2" key="2">
    <citation type="journal article" date="2020" name="Nat. Commun.">
        <title>Large-scale genome sequencing of mycorrhizal fungi provides insights into the early evolution of symbiotic traits.</title>
        <authorList>
            <person name="Miyauchi S."/>
            <person name="Kiss E."/>
            <person name="Kuo A."/>
            <person name="Drula E."/>
            <person name="Kohler A."/>
            <person name="Sanchez-Garcia M."/>
            <person name="Morin E."/>
            <person name="Andreopoulos B."/>
            <person name="Barry K.W."/>
            <person name="Bonito G."/>
            <person name="Buee M."/>
            <person name="Carver A."/>
            <person name="Chen C."/>
            <person name="Cichocki N."/>
            <person name="Clum A."/>
            <person name="Culley D."/>
            <person name="Crous P.W."/>
            <person name="Fauchery L."/>
            <person name="Girlanda M."/>
            <person name="Hayes R.D."/>
            <person name="Keri Z."/>
            <person name="LaButti K."/>
            <person name="Lipzen A."/>
            <person name="Lombard V."/>
            <person name="Magnuson J."/>
            <person name="Maillard F."/>
            <person name="Murat C."/>
            <person name="Nolan M."/>
            <person name="Ohm R.A."/>
            <person name="Pangilinan J."/>
            <person name="Pereira M.F."/>
            <person name="Perotto S."/>
            <person name="Peter M."/>
            <person name="Pfister S."/>
            <person name="Riley R."/>
            <person name="Sitrit Y."/>
            <person name="Stielow J.B."/>
            <person name="Szollosi G."/>
            <person name="Zifcakova L."/>
            <person name="Stursova M."/>
            <person name="Spatafora J.W."/>
            <person name="Tedersoo L."/>
            <person name="Vaario L.M."/>
            <person name="Yamada A."/>
            <person name="Yan M."/>
            <person name="Wang P."/>
            <person name="Xu J."/>
            <person name="Bruns T."/>
            <person name="Baldrian P."/>
            <person name="Vilgalys R."/>
            <person name="Dunand C."/>
            <person name="Henrissat B."/>
            <person name="Grigoriev I.V."/>
            <person name="Hibbett D."/>
            <person name="Nagy L.G."/>
            <person name="Martin F.M."/>
        </authorList>
    </citation>
    <scope>NUCLEOTIDE SEQUENCE</scope>
    <source>
        <strain evidence="2">Prilba</strain>
    </source>
</reference>
<proteinExistence type="predicted"/>
<keyword evidence="1" id="KW-0812">Transmembrane</keyword>